<evidence type="ECO:0000313" key="4">
    <source>
        <dbReference type="Proteomes" id="UP001186944"/>
    </source>
</evidence>
<feature type="region of interest" description="Disordered" evidence="2">
    <location>
        <begin position="536"/>
        <end position="618"/>
    </location>
</feature>
<protein>
    <submittedName>
        <fullName evidence="3">Uncharacterized protein</fullName>
    </submittedName>
</protein>
<dbReference type="InterPro" id="IPR043379">
    <property type="entry name" value="ANKAR"/>
</dbReference>
<evidence type="ECO:0000256" key="1">
    <source>
        <dbReference type="PROSITE-ProRule" id="PRU00259"/>
    </source>
</evidence>
<dbReference type="Gene3D" id="1.25.10.10">
    <property type="entry name" value="Leucine-rich Repeat Variant"/>
    <property type="match status" value="2"/>
</dbReference>
<evidence type="ECO:0000256" key="2">
    <source>
        <dbReference type="SAM" id="MobiDB-lite"/>
    </source>
</evidence>
<name>A0AA89BSP8_PINIB</name>
<organism evidence="3 4">
    <name type="scientific">Pinctada imbricata</name>
    <name type="common">Atlantic pearl-oyster</name>
    <name type="synonym">Pinctada martensii</name>
    <dbReference type="NCBI Taxonomy" id="66713"/>
    <lineage>
        <taxon>Eukaryota</taxon>
        <taxon>Metazoa</taxon>
        <taxon>Spiralia</taxon>
        <taxon>Lophotrochozoa</taxon>
        <taxon>Mollusca</taxon>
        <taxon>Bivalvia</taxon>
        <taxon>Autobranchia</taxon>
        <taxon>Pteriomorphia</taxon>
        <taxon>Pterioida</taxon>
        <taxon>Pterioidea</taxon>
        <taxon>Pteriidae</taxon>
        <taxon>Pinctada</taxon>
    </lineage>
</organism>
<keyword evidence="4" id="KW-1185">Reference proteome</keyword>
<dbReference type="PANTHER" id="PTHR46464">
    <property type="entry name" value="ANK_REP_REGION DOMAIN-CONTAINING PROTEIN"/>
    <property type="match status" value="1"/>
</dbReference>
<dbReference type="SMART" id="SM00185">
    <property type="entry name" value="ARM"/>
    <property type="match status" value="6"/>
</dbReference>
<comment type="caution">
    <text evidence="3">The sequence shown here is derived from an EMBL/GenBank/DDBJ whole genome shotgun (WGS) entry which is preliminary data.</text>
</comment>
<proteinExistence type="predicted"/>
<dbReference type="InterPro" id="IPR011989">
    <property type="entry name" value="ARM-like"/>
</dbReference>
<dbReference type="InterPro" id="IPR000225">
    <property type="entry name" value="Armadillo"/>
</dbReference>
<dbReference type="AlphaFoldDB" id="A0AA89BSP8"/>
<evidence type="ECO:0000313" key="3">
    <source>
        <dbReference type="EMBL" id="KAK3085996.1"/>
    </source>
</evidence>
<reference evidence="3" key="1">
    <citation type="submission" date="2019-08" db="EMBL/GenBank/DDBJ databases">
        <title>The improved chromosome-level genome for the pearl oyster Pinctada fucata martensii using PacBio sequencing and Hi-C.</title>
        <authorList>
            <person name="Zheng Z."/>
        </authorList>
    </citation>
    <scope>NUCLEOTIDE SEQUENCE</scope>
    <source>
        <strain evidence="3">ZZ-2019</strain>
        <tissue evidence="3">Adductor muscle</tissue>
    </source>
</reference>
<feature type="compositionally biased region" description="Low complexity" evidence="2">
    <location>
        <begin position="567"/>
        <end position="579"/>
    </location>
</feature>
<feature type="compositionally biased region" description="Polar residues" evidence="2">
    <location>
        <begin position="593"/>
        <end position="611"/>
    </location>
</feature>
<feature type="repeat" description="ARM" evidence="1">
    <location>
        <begin position="6"/>
        <end position="45"/>
    </location>
</feature>
<gene>
    <name evidence="3" type="ORF">FSP39_011936</name>
</gene>
<dbReference type="Proteomes" id="UP001186944">
    <property type="component" value="Unassembled WGS sequence"/>
</dbReference>
<dbReference type="EMBL" id="VSWD01000012">
    <property type="protein sequence ID" value="KAK3085996.1"/>
    <property type="molecule type" value="Genomic_DNA"/>
</dbReference>
<sequence>METQNNAIPSLIKVLQTIHNPEVLVEASDCLGNIAEHEPRYQQLVGTQQGCIDTMVSLMEEQKDKAFLHSLCTSIGKISHNEDTNQKAFVNAGVTPHIVAVTRLRNKEIQVSAVEAIHKLADNNPYTQKLILQDNVQELLLKLLLTTHAESVKEKTALALWAIAGQEFDVKRYIAEKMKVNTLIEFVNSMSEDLHYIGSEGLGVLAQGPLTYQSDIANANGIAPLGRLVRSDKEYIVLSVIRSIRYLCLGVGYVPHRKNQNTIMSIRGIKLIVALMVHSRNEMIQVESALTLASVSLGNPTILEDINQNIDFSYVRILKMMYSEEPEVRLLAGLALATFAYNNVAQQKEIADQGGVRFNCFIPFLQSNDEYYRCLSAFQVVVLARIIPDEEQALSSAAGIKLMVDLLQDSTSNETLSLAADCIARLAHTRAGIPSALISINVVDLLCKLLVSPAEQVRGCAAIALGYLSYNHTAERQLLNRCRNDPYLMRILLHYTKRAKVSPSFLEAWKHYKRVGLPPIPEGRLSLIGNKPVDVDDPRVLSLNNDESESNTRTSTSNIIGEDGRMTGRSSRGSQSRQTATPRQAHTPLHTGTPLNASQISLDSQHSSNSLRPVAVED</sequence>
<dbReference type="SUPFAM" id="SSF48371">
    <property type="entry name" value="ARM repeat"/>
    <property type="match status" value="2"/>
</dbReference>
<dbReference type="InterPro" id="IPR016024">
    <property type="entry name" value="ARM-type_fold"/>
</dbReference>
<dbReference type="PANTHER" id="PTHR46464:SF2">
    <property type="entry name" value="ANKYRIN AND ARMADILLO REPEAT-CONTAINING PROTEIN"/>
    <property type="match status" value="1"/>
</dbReference>
<dbReference type="PROSITE" id="PS50176">
    <property type="entry name" value="ARM_REPEAT"/>
    <property type="match status" value="1"/>
</dbReference>
<accession>A0AA89BSP8</accession>